<dbReference type="EMBL" id="JARRTL010000073">
    <property type="protein sequence ID" value="MEC0488077.1"/>
    <property type="molecule type" value="Genomic_DNA"/>
</dbReference>
<proteinExistence type="predicted"/>
<evidence type="ECO:0000313" key="4">
    <source>
        <dbReference type="Proteomes" id="UP001341297"/>
    </source>
</evidence>
<name>A0A0T6BIY2_9BACI</name>
<dbReference type="STRING" id="1664069.BGLY_2036"/>
<reference evidence="1 3" key="1">
    <citation type="journal article" date="2015" name="Int. J. Syst. Evol. Microbiol.">
        <title>Bacillus glycinifermentans sp. nov., isolated from fermented soybean paste.</title>
        <authorList>
            <person name="Kim S.J."/>
            <person name="Dunlap C.A."/>
            <person name="Kwon S.W."/>
            <person name="Rooney A.P."/>
        </authorList>
    </citation>
    <scope>NUCLEOTIDE SEQUENCE [LARGE SCALE GENOMIC DNA]</scope>
    <source>
        <strain evidence="1 3">GO-13</strain>
    </source>
</reference>
<evidence type="ECO:0000313" key="2">
    <source>
        <dbReference type="EMBL" id="MEC0488077.1"/>
    </source>
</evidence>
<gene>
    <name evidence="1" type="ORF">AB447_224365</name>
    <name evidence="2" type="ORF">P8828_25385</name>
</gene>
<dbReference type="EMBL" id="LECW02000051">
    <property type="protein sequence ID" value="KRT89271.1"/>
    <property type="molecule type" value="Genomic_DNA"/>
</dbReference>
<dbReference type="Proteomes" id="UP001341297">
    <property type="component" value="Unassembled WGS sequence"/>
</dbReference>
<organism evidence="1 3">
    <name type="scientific">Bacillus glycinifermentans</name>
    <dbReference type="NCBI Taxonomy" id="1664069"/>
    <lineage>
        <taxon>Bacteria</taxon>
        <taxon>Bacillati</taxon>
        <taxon>Bacillota</taxon>
        <taxon>Bacilli</taxon>
        <taxon>Bacillales</taxon>
        <taxon>Bacillaceae</taxon>
        <taxon>Bacillus</taxon>
    </lineage>
</organism>
<accession>A0A0T6BIY2</accession>
<evidence type="ECO:0000313" key="1">
    <source>
        <dbReference type="EMBL" id="KRT89271.1"/>
    </source>
</evidence>
<sequence>MKMLKVTNDALNYYRKSVKGNKNITEEQARAKLTRNVKLVQAEAPERVLRIGLFSKVYMYHDLHITVRNGKVIKIVNHKRPRFSKKRYIELSKALGIKDIKYYRKHCIAR</sequence>
<comment type="caution">
    <text evidence="1">The sequence shown here is derived from an EMBL/GenBank/DDBJ whole genome shotgun (WGS) entry which is preliminary data.</text>
</comment>
<keyword evidence="4" id="KW-1185">Reference proteome</keyword>
<reference evidence="1" key="2">
    <citation type="submission" date="2015-10" db="EMBL/GenBank/DDBJ databases">
        <authorList>
            <person name="Gilbert D.G."/>
        </authorList>
    </citation>
    <scope>NUCLEOTIDE SEQUENCE</scope>
    <source>
        <strain evidence="1">GO-13</strain>
    </source>
</reference>
<dbReference type="OrthoDB" id="2888528at2"/>
<evidence type="ECO:0000313" key="3">
    <source>
        <dbReference type="Proteomes" id="UP000036168"/>
    </source>
</evidence>
<dbReference type="AlphaFoldDB" id="A0A0T6BIY2"/>
<dbReference type="Proteomes" id="UP000036168">
    <property type="component" value="Unassembled WGS sequence"/>
</dbReference>
<dbReference type="RefSeq" id="WP_057957765.1">
    <property type="nucleotide sequence ID" value="NZ_CP023481.1"/>
</dbReference>
<evidence type="ECO:0008006" key="5">
    <source>
        <dbReference type="Google" id="ProtNLM"/>
    </source>
</evidence>
<protein>
    <recommendedName>
        <fullName evidence="5">Phage protein</fullName>
    </recommendedName>
</protein>
<reference evidence="2 4" key="3">
    <citation type="submission" date="2023-03" db="EMBL/GenBank/DDBJ databases">
        <title>Agriculturally important microbes genome sequencing.</title>
        <authorList>
            <person name="Dunlap C."/>
        </authorList>
    </citation>
    <scope>NUCLEOTIDE SEQUENCE [LARGE SCALE GENOMIC DNA]</scope>
    <source>
        <strain evidence="2 4">CBP-3203</strain>
    </source>
</reference>